<accession>A0A1F6PB59</accession>
<comment type="caution">
    <text evidence="1">The sequence shown here is derived from an EMBL/GenBank/DDBJ whole genome shotgun (WGS) entry which is preliminary data.</text>
</comment>
<sequence>MGALVAYCGVATRPDQRSSLSSGDRHRRGREIESRLRRKWQLVGCHGGDVFGEVVVVDAVELQCAVLVGERIALLHVRARPLHVRSGGLVIVMIGQDLVGDDATEASAKRKDHGGRKLHCRFLCQNGLFVAQCGLEVEKQLFPHFKPRQAFPH</sequence>
<organism evidence="1 2">
    <name type="scientific">Candidatus Magasanikbacteria bacterium RIFOXYD1_FULL_40_23</name>
    <dbReference type="NCBI Taxonomy" id="1798705"/>
    <lineage>
        <taxon>Bacteria</taxon>
        <taxon>Candidatus Magasanikiibacteriota</taxon>
    </lineage>
</organism>
<dbReference type="EMBL" id="MFRA01000001">
    <property type="protein sequence ID" value="OGH93407.1"/>
    <property type="molecule type" value="Genomic_DNA"/>
</dbReference>
<proteinExistence type="predicted"/>
<dbReference type="AlphaFoldDB" id="A0A1F6PB59"/>
<evidence type="ECO:0000313" key="2">
    <source>
        <dbReference type="Proteomes" id="UP000176634"/>
    </source>
</evidence>
<name>A0A1F6PB59_9BACT</name>
<reference evidence="1 2" key="1">
    <citation type="journal article" date="2016" name="Nat. Commun.">
        <title>Thousands of microbial genomes shed light on interconnected biogeochemical processes in an aquifer system.</title>
        <authorList>
            <person name="Anantharaman K."/>
            <person name="Brown C.T."/>
            <person name="Hug L.A."/>
            <person name="Sharon I."/>
            <person name="Castelle C.J."/>
            <person name="Probst A.J."/>
            <person name="Thomas B.C."/>
            <person name="Singh A."/>
            <person name="Wilkins M.J."/>
            <person name="Karaoz U."/>
            <person name="Brodie E.L."/>
            <person name="Williams K.H."/>
            <person name="Hubbard S.S."/>
            <person name="Banfield J.F."/>
        </authorList>
    </citation>
    <scope>NUCLEOTIDE SEQUENCE [LARGE SCALE GENOMIC DNA]</scope>
</reference>
<protein>
    <submittedName>
        <fullName evidence="1">Uncharacterized protein</fullName>
    </submittedName>
</protein>
<dbReference type="Proteomes" id="UP000176634">
    <property type="component" value="Unassembled WGS sequence"/>
</dbReference>
<evidence type="ECO:0000313" key="1">
    <source>
        <dbReference type="EMBL" id="OGH93407.1"/>
    </source>
</evidence>
<gene>
    <name evidence="1" type="ORF">A2563_02250</name>
</gene>